<keyword evidence="3" id="KW-1185">Reference proteome</keyword>
<proteinExistence type="predicted"/>
<accession>A0A934V2C2</accession>
<name>A0A934V2C2_9PROT</name>
<evidence type="ECO:0000313" key="3">
    <source>
        <dbReference type="Proteomes" id="UP000778970"/>
    </source>
</evidence>
<keyword evidence="1" id="KW-0732">Signal</keyword>
<dbReference type="RefSeq" id="WP_027289653.1">
    <property type="nucleotide sequence ID" value="NZ_NRRE01000035.1"/>
</dbReference>
<organism evidence="2 3">
    <name type="scientific">Rhodovibrio salinarum</name>
    <dbReference type="NCBI Taxonomy" id="1087"/>
    <lineage>
        <taxon>Bacteria</taxon>
        <taxon>Pseudomonadati</taxon>
        <taxon>Pseudomonadota</taxon>
        <taxon>Alphaproteobacteria</taxon>
        <taxon>Rhodospirillales</taxon>
        <taxon>Rhodovibrionaceae</taxon>
        <taxon>Rhodovibrio</taxon>
    </lineage>
</organism>
<protein>
    <submittedName>
        <fullName evidence="2">Uncharacterized protein</fullName>
    </submittedName>
</protein>
<reference evidence="2" key="1">
    <citation type="submission" date="2017-08" db="EMBL/GenBank/DDBJ databases">
        <authorList>
            <person name="Imhoff J.F."/>
            <person name="Rahn T."/>
            <person name="Kuenzel S."/>
            <person name="Neulinger S.C."/>
        </authorList>
    </citation>
    <scope>NUCLEOTIDE SEQUENCE</scope>
    <source>
        <strain evidence="2">DSM 9154</strain>
    </source>
</reference>
<evidence type="ECO:0000256" key="1">
    <source>
        <dbReference type="SAM" id="SignalP"/>
    </source>
</evidence>
<dbReference type="EMBL" id="NRRE01000035">
    <property type="protein sequence ID" value="MBK1699298.1"/>
    <property type="molecule type" value="Genomic_DNA"/>
</dbReference>
<comment type="caution">
    <text evidence="2">The sequence shown here is derived from an EMBL/GenBank/DDBJ whole genome shotgun (WGS) entry which is preliminary data.</text>
</comment>
<feature type="signal peptide" evidence="1">
    <location>
        <begin position="1"/>
        <end position="27"/>
    </location>
</feature>
<sequence>MTRVFGLMLLACLLAAGLSMGASPVLARAACWSGWGYFVEPGSLAFRSDRLLLVTDGAVDWATGERIALYRLDPETGRRVAQSAPIVVRPRQPRFASRDGNRTVDDVAGVVGRDVQLMLGMSRIGPAIAPRSTQTLDWACGRGR</sequence>
<reference evidence="2" key="2">
    <citation type="journal article" date="2020" name="Microorganisms">
        <title>Osmotic Adaptation and Compatible Solute Biosynthesis of Phototrophic Bacteria as Revealed from Genome Analyses.</title>
        <authorList>
            <person name="Imhoff J.F."/>
            <person name="Rahn T."/>
            <person name="Kunzel S."/>
            <person name="Keller A."/>
            <person name="Neulinger S.C."/>
        </authorList>
    </citation>
    <scope>NUCLEOTIDE SEQUENCE</scope>
    <source>
        <strain evidence="2">DSM 9154</strain>
    </source>
</reference>
<dbReference type="Proteomes" id="UP000778970">
    <property type="component" value="Unassembled WGS sequence"/>
</dbReference>
<gene>
    <name evidence="2" type="ORF">CKO21_18785</name>
</gene>
<feature type="chain" id="PRO_5037324628" evidence="1">
    <location>
        <begin position="28"/>
        <end position="144"/>
    </location>
</feature>
<dbReference type="AlphaFoldDB" id="A0A934V2C2"/>
<evidence type="ECO:0000313" key="2">
    <source>
        <dbReference type="EMBL" id="MBK1699298.1"/>
    </source>
</evidence>